<keyword evidence="5" id="KW-1185">Reference proteome</keyword>
<dbReference type="InterPro" id="IPR018060">
    <property type="entry name" value="HTH_AraC"/>
</dbReference>
<dbReference type="SMART" id="SM00342">
    <property type="entry name" value="HTH_ARAC"/>
    <property type="match status" value="1"/>
</dbReference>
<evidence type="ECO:0000313" key="4">
    <source>
        <dbReference type="EMBL" id="GAA4949844.1"/>
    </source>
</evidence>
<proteinExistence type="predicted"/>
<dbReference type="Proteomes" id="UP001409585">
    <property type="component" value="Unassembled WGS sequence"/>
</dbReference>
<dbReference type="InterPro" id="IPR009594">
    <property type="entry name" value="Tscrpt_reg_HTH_AraC_N"/>
</dbReference>
<dbReference type="Pfam" id="PF06719">
    <property type="entry name" value="AraC_N"/>
    <property type="match status" value="1"/>
</dbReference>
<dbReference type="GO" id="GO:0003700">
    <property type="term" value="F:DNA-binding transcription factor activity"/>
    <property type="evidence" value="ECO:0007669"/>
    <property type="project" value="InterPro"/>
</dbReference>
<comment type="caution">
    <text evidence="4">The sequence shown here is derived from an EMBL/GenBank/DDBJ whole genome shotgun (WGS) entry which is preliminary data.</text>
</comment>
<dbReference type="GO" id="GO:0043565">
    <property type="term" value="F:sequence-specific DNA binding"/>
    <property type="evidence" value="ECO:0007669"/>
    <property type="project" value="InterPro"/>
</dbReference>
<evidence type="ECO:0000256" key="1">
    <source>
        <dbReference type="ARBA" id="ARBA00023015"/>
    </source>
</evidence>
<accession>A0AAV3U5A0</accession>
<evidence type="ECO:0000256" key="2">
    <source>
        <dbReference type="ARBA" id="ARBA00023163"/>
    </source>
</evidence>
<keyword evidence="2" id="KW-0804">Transcription</keyword>
<organism evidence="4 5">
    <name type="scientific">Halioxenophilus aromaticivorans</name>
    <dbReference type="NCBI Taxonomy" id="1306992"/>
    <lineage>
        <taxon>Bacteria</taxon>
        <taxon>Pseudomonadati</taxon>
        <taxon>Pseudomonadota</taxon>
        <taxon>Gammaproteobacteria</taxon>
        <taxon>Alteromonadales</taxon>
        <taxon>Alteromonadaceae</taxon>
        <taxon>Halioxenophilus</taxon>
    </lineage>
</organism>
<feature type="domain" description="HTH araC/xylS-type" evidence="3">
    <location>
        <begin position="197"/>
        <end position="295"/>
    </location>
</feature>
<evidence type="ECO:0000313" key="5">
    <source>
        <dbReference type="Proteomes" id="UP001409585"/>
    </source>
</evidence>
<dbReference type="SUPFAM" id="SSF46689">
    <property type="entry name" value="Homeodomain-like"/>
    <property type="match status" value="2"/>
</dbReference>
<name>A0AAV3U5A0_9ALTE</name>
<dbReference type="AlphaFoldDB" id="A0AAV3U5A0"/>
<sequence>MMQVDQAELMRILANSVASVTGQEVAVETQVPGLSAFKISTMSSPMAGFYEPSVCLIAQGAKRVQLGKETYYYDTENYLFSGLHLPVMAQALAVSETTPYLGLKLTFDQKEITQLIADGHLPTPSRHGNGRGMATGQLTPQLIEPFIKLLNLLDEPEHIPALAPLYRKEIFYRLLVGEQGSLLRQLTAMGTQSSQVAKSITWLKMNFAQAVRVEDLAEIASMGVSTYHHHFRTMAAMSPLQYVKQLRLQEARRLMLSEDLDAASASYKVGYESPSQFSREYSRLYGCSPAKDISNIRGSLVHRSA</sequence>
<dbReference type="EMBL" id="BAABLX010000028">
    <property type="protein sequence ID" value="GAA4949844.1"/>
    <property type="molecule type" value="Genomic_DNA"/>
</dbReference>
<dbReference type="PROSITE" id="PS01124">
    <property type="entry name" value="HTH_ARAC_FAMILY_2"/>
    <property type="match status" value="1"/>
</dbReference>
<dbReference type="Gene3D" id="1.10.10.60">
    <property type="entry name" value="Homeodomain-like"/>
    <property type="match status" value="1"/>
</dbReference>
<dbReference type="Pfam" id="PF12833">
    <property type="entry name" value="HTH_18"/>
    <property type="match status" value="1"/>
</dbReference>
<dbReference type="InterPro" id="IPR009057">
    <property type="entry name" value="Homeodomain-like_sf"/>
</dbReference>
<dbReference type="RefSeq" id="WP_345424717.1">
    <property type="nucleotide sequence ID" value="NZ_AP031496.1"/>
</dbReference>
<keyword evidence="1" id="KW-0805">Transcription regulation</keyword>
<reference evidence="5" key="1">
    <citation type="journal article" date="2019" name="Int. J. Syst. Evol. Microbiol.">
        <title>The Global Catalogue of Microorganisms (GCM) 10K type strain sequencing project: providing services to taxonomists for standard genome sequencing and annotation.</title>
        <authorList>
            <consortium name="The Broad Institute Genomics Platform"/>
            <consortium name="The Broad Institute Genome Sequencing Center for Infectious Disease"/>
            <person name="Wu L."/>
            <person name="Ma J."/>
        </authorList>
    </citation>
    <scope>NUCLEOTIDE SEQUENCE [LARGE SCALE GENOMIC DNA]</scope>
    <source>
        <strain evidence="5">JCM 19134</strain>
    </source>
</reference>
<evidence type="ECO:0000259" key="3">
    <source>
        <dbReference type="PROSITE" id="PS01124"/>
    </source>
</evidence>
<dbReference type="PANTHER" id="PTHR43436:SF1">
    <property type="entry name" value="TRANSCRIPTIONAL REGULATORY PROTEIN"/>
    <property type="match status" value="1"/>
</dbReference>
<dbReference type="PANTHER" id="PTHR43436">
    <property type="entry name" value="ARAC-FAMILY TRANSCRIPTIONAL REGULATOR"/>
    <property type="match status" value="1"/>
</dbReference>
<gene>
    <name evidence="4" type="ORF">GCM10025791_32640</name>
</gene>
<protein>
    <submittedName>
        <fullName evidence="4">AraC family transcriptional regulator</fullName>
    </submittedName>
</protein>